<reference evidence="1" key="1">
    <citation type="submission" date="2014-05" db="EMBL/GenBank/DDBJ databases">
        <title>The transcriptome of the halophilic microalga Tetraselmis sp. GSL018 isolated from the Great Salt Lake, Utah.</title>
        <authorList>
            <person name="Jinkerson R.E."/>
            <person name="D'Adamo S."/>
            <person name="Posewitz M.C."/>
        </authorList>
    </citation>
    <scope>NUCLEOTIDE SEQUENCE</scope>
    <source>
        <strain evidence="1">GSL018</strain>
    </source>
</reference>
<gene>
    <name evidence="1" type="ORF">TSPGSL018_28268</name>
</gene>
<dbReference type="EMBL" id="GBEZ01026524">
    <property type="protein sequence ID" value="JAC60695.1"/>
    <property type="molecule type" value="Transcribed_RNA"/>
</dbReference>
<protein>
    <submittedName>
        <fullName evidence="1">Uncharacterized protein</fullName>
    </submittedName>
</protein>
<name>A0A061QQH8_9CHLO</name>
<organism evidence="1">
    <name type="scientific">Tetraselmis sp. GSL018</name>
    <dbReference type="NCBI Taxonomy" id="582737"/>
    <lineage>
        <taxon>Eukaryota</taxon>
        <taxon>Viridiplantae</taxon>
        <taxon>Chlorophyta</taxon>
        <taxon>core chlorophytes</taxon>
        <taxon>Chlorodendrophyceae</taxon>
        <taxon>Chlorodendrales</taxon>
        <taxon>Chlorodendraceae</taxon>
        <taxon>Tetraselmis</taxon>
    </lineage>
</organism>
<sequence length="80" mass="7547">PLGGAEAPGEVVVGEADGVQLLHAAPAGLAVGGPALLQLLLAVGLSADRARIAAEARGGAEPELGGLLVGLTAAAAPRPP</sequence>
<proteinExistence type="predicted"/>
<accession>A0A061QQH8</accession>
<feature type="non-terminal residue" evidence="1">
    <location>
        <position position="1"/>
    </location>
</feature>
<dbReference type="AlphaFoldDB" id="A0A061QQH8"/>
<evidence type="ECO:0000313" key="1">
    <source>
        <dbReference type="EMBL" id="JAC60695.1"/>
    </source>
</evidence>
<feature type="non-terminal residue" evidence="1">
    <location>
        <position position="80"/>
    </location>
</feature>